<dbReference type="InterPro" id="IPR009057">
    <property type="entry name" value="Homeodomain-like_sf"/>
</dbReference>
<evidence type="ECO:0000256" key="1">
    <source>
        <dbReference type="ARBA" id="ARBA00023015"/>
    </source>
</evidence>
<dbReference type="EMBL" id="JAASQI010000002">
    <property type="protein sequence ID" value="NIJ56972.1"/>
    <property type="molecule type" value="Genomic_DNA"/>
</dbReference>
<gene>
    <name evidence="5" type="ORF">FHS82_000798</name>
</gene>
<dbReference type="SMART" id="SM00342">
    <property type="entry name" value="HTH_ARAC"/>
    <property type="match status" value="1"/>
</dbReference>
<reference evidence="5 6" key="1">
    <citation type="submission" date="2020-03" db="EMBL/GenBank/DDBJ databases">
        <title>Genomic Encyclopedia of Type Strains, Phase IV (KMG-IV): sequencing the most valuable type-strain genomes for metagenomic binning, comparative biology and taxonomic classification.</title>
        <authorList>
            <person name="Goeker M."/>
        </authorList>
    </citation>
    <scope>NUCLEOTIDE SEQUENCE [LARGE SCALE GENOMIC DNA]</scope>
    <source>
        <strain evidence="5 6">DSM 103870</strain>
    </source>
</reference>
<keyword evidence="2" id="KW-0238">DNA-binding</keyword>
<dbReference type="RefSeq" id="WP_166949059.1">
    <property type="nucleotide sequence ID" value="NZ_JAASQI010000002.1"/>
</dbReference>
<keyword evidence="3" id="KW-0804">Transcription</keyword>
<keyword evidence="6" id="KW-1185">Reference proteome</keyword>
<accession>A0ABX0UVI8</accession>
<dbReference type="Pfam" id="PF12625">
    <property type="entry name" value="Arabinose_bd"/>
    <property type="match status" value="1"/>
</dbReference>
<name>A0ABX0UVI8_9HYPH</name>
<keyword evidence="1" id="KW-0805">Transcription regulation</keyword>
<comment type="caution">
    <text evidence="5">The sequence shown here is derived from an EMBL/GenBank/DDBJ whole genome shotgun (WGS) entry which is preliminary data.</text>
</comment>
<dbReference type="PROSITE" id="PS01124">
    <property type="entry name" value="HTH_ARAC_FAMILY_2"/>
    <property type="match status" value="1"/>
</dbReference>
<evidence type="ECO:0000256" key="2">
    <source>
        <dbReference type="ARBA" id="ARBA00023125"/>
    </source>
</evidence>
<dbReference type="Pfam" id="PF12833">
    <property type="entry name" value="HTH_18"/>
    <property type="match status" value="1"/>
</dbReference>
<evidence type="ECO:0000256" key="3">
    <source>
        <dbReference type="ARBA" id="ARBA00023163"/>
    </source>
</evidence>
<feature type="domain" description="HTH araC/xylS-type" evidence="4">
    <location>
        <begin position="241"/>
        <end position="344"/>
    </location>
</feature>
<dbReference type="InterPro" id="IPR032687">
    <property type="entry name" value="AraC-type_N"/>
</dbReference>
<sequence length="350" mass="39077">MKDSHGNGPRAVTPIAFVNAVSRAYEGYGVPFEGALRAARIAPRLLGDPQARVTAEQFEALSGHAMRELDDEALGWFSRRLPWGSHGLLCRAAVTAPDLGIALKRWCRCHGLLTEDIRLMLTVKAGTASLVIQERRMPAELREFCLVSVLRMVHGFACWLIDSRIPLNDLSFPFPRPAHAASYRAMFPGEARFGAEAAGFSFDANYLALAPVRDEAATRAMLQKALLLTVLQYRRDRLLVDRVRMLLRARMSGRGHAPGLPNAEELAGMLNISGRTLHRQLNEEGASLQQIKDDVRHERALELIQRSNRPLKQIAHLVGFRSEKSFSRAFRLWTGAAPGQFQRQRQRAQG</sequence>
<dbReference type="Proteomes" id="UP001429580">
    <property type="component" value="Unassembled WGS sequence"/>
</dbReference>
<dbReference type="PANTHER" id="PTHR47894:SF1">
    <property type="entry name" value="HTH-TYPE TRANSCRIPTIONAL REGULATOR VQSM"/>
    <property type="match status" value="1"/>
</dbReference>
<evidence type="ECO:0000259" key="4">
    <source>
        <dbReference type="PROSITE" id="PS01124"/>
    </source>
</evidence>
<dbReference type="InterPro" id="IPR018060">
    <property type="entry name" value="HTH_AraC"/>
</dbReference>
<proteinExistence type="predicted"/>
<evidence type="ECO:0000313" key="6">
    <source>
        <dbReference type="Proteomes" id="UP001429580"/>
    </source>
</evidence>
<dbReference type="SUPFAM" id="SSF46689">
    <property type="entry name" value="Homeodomain-like"/>
    <property type="match status" value="1"/>
</dbReference>
<protein>
    <submittedName>
        <fullName evidence="5">AraC-like DNA-binding protein</fullName>
    </submittedName>
</protein>
<dbReference type="Gene3D" id="1.10.10.60">
    <property type="entry name" value="Homeodomain-like"/>
    <property type="match status" value="1"/>
</dbReference>
<evidence type="ECO:0000313" key="5">
    <source>
        <dbReference type="EMBL" id="NIJ56972.1"/>
    </source>
</evidence>
<organism evidence="5 6">
    <name type="scientific">Pseudochelatococcus lubricantis</name>
    <dbReference type="NCBI Taxonomy" id="1538102"/>
    <lineage>
        <taxon>Bacteria</taxon>
        <taxon>Pseudomonadati</taxon>
        <taxon>Pseudomonadota</taxon>
        <taxon>Alphaproteobacteria</taxon>
        <taxon>Hyphomicrobiales</taxon>
        <taxon>Chelatococcaceae</taxon>
        <taxon>Pseudochelatococcus</taxon>
    </lineage>
</organism>
<dbReference type="PANTHER" id="PTHR47894">
    <property type="entry name" value="HTH-TYPE TRANSCRIPTIONAL REGULATOR GADX"/>
    <property type="match status" value="1"/>
</dbReference>